<evidence type="ECO:0000256" key="5">
    <source>
        <dbReference type="ARBA" id="ARBA00022695"/>
    </source>
</evidence>
<dbReference type="GO" id="GO:0046872">
    <property type="term" value="F:metal ion binding"/>
    <property type="evidence" value="ECO:0007669"/>
    <property type="project" value="UniProtKB-KW"/>
</dbReference>
<evidence type="ECO:0000259" key="9">
    <source>
        <dbReference type="Pfam" id="PF04998"/>
    </source>
</evidence>
<dbReference type="Gene3D" id="1.10.132.30">
    <property type="match status" value="1"/>
</dbReference>
<evidence type="ECO:0000256" key="8">
    <source>
        <dbReference type="ARBA" id="ARBA00023163"/>
    </source>
</evidence>
<dbReference type="Gene3D" id="1.10.150.390">
    <property type="match status" value="1"/>
</dbReference>
<geneLocation type="chloroplast" evidence="11"/>
<keyword evidence="4" id="KW-0808">Transferase</keyword>
<keyword evidence="3 11" id="KW-0934">Plastid</keyword>
<dbReference type="NCBIfam" id="TIGR02388">
    <property type="entry name" value="rpoC2_cyan"/>
    <property type="match status" value="1"/>
</dbReference>
<dbReference type="PANTHER" id="PTHR19376:SF68">
    <property type="entry name" value="DNA-DIRECTED RNA POLYMERASE SUBUNIT BETA"/>
    <property type="match status" value="1"/>
</dbReference>
<reference evidence="11" key="1">
    <citation type="journal article" date="2015" name="BMC Genomics">
        <title>The chloroplast genomes of Bryopsis plumosa and Tydemania expeditionis (Bryopsidales, Chlorophyta): compact genomes and genes of bacterial origin.</title>
        <authorList>
            <person name="Leliaert F."/>
            <person name="Lopez-Bautista J.M."/>
        </authorList>
    </citation>
    <scope>NUCLEOTIDE SEQUENCE</scope>
    <source>
        <strain evidence="11">West4718</strain>
    </source>
</reference>
<keyword evidence="11" id="KW-0150">Chloroplast</keyword>
<proteinExistence type="predicted"/>
<dbReference type="Pfam" id="PF04998">
    <property type="entry name" value="RNA_pol_Rpb1_5"/>
    <property type="match status" value="1"/>
</dbReference>
<evidence type="ECO:0000256" key="1">
    <source>
        <dbReference type="ARBA" id="ARBA00012418"/>
    </source>
</evidence>
<feature type="domain" description="RNA polymerase Rpb1" evidence="10">
    <location>
        <begin position="87"/>
        <end position="155"/>
    </location>
</feature>
<feature type="domain" description="RNA polymerase Rpb1" evidence="9">
    <location>
        <begin position="167"/>
        <end position="1237"/>
    </location>
</feature>
<dbReference type="GO" id="GO:0003899">
    <property type="term" value="F:DNA-directed RNA polymerase activity"/>
    <property type="evidence" value="ECO:0007669"/>
    <property type="project" value="UniProtKB-EC"/>
</dbReference>
<dbReference type="SUPFAM" id="SSF64484">
    <property type="entry name" value="beta and beta-prime subunits of DNA dependent RNA-polymerase"/>
    <property type="match status" value="2"/>
</dbReference>
<gene>
    <name evidence="11" type="primary">rpoC2</name>
</gene>
<keyword evidence="5" id="KW-0548">Nucleotidyltransferase</keyword>
<evidence type="ECO:0000256" key="4">
    <source>
        <dbReference type="ARBA" id="ARBA00022679"/>
    </source>
</evidence>
<dbReference type="RefSeq" id="YP_009130476.1">
    <property type="nucleotide sequence ID" value="NC_026795.1"/>
</dbReference>
<keyword evidence="8" id="KW-0804">Transcription</keyword>
<dbReference type="InterPro" id="IPR007081">
    <property type="entry name" value="RNA_pol_Rpb1_5"/>
</dbReference>
<evidence type="ECO:0000256" key="7">
    <source>
        <dbReference type="ARBA" id="ARBA00022833"/>
    </source>
</evidence>
<dbReference type="CDD" id="cd02655">
    <property type="entry name" value="RNAP_beta'_C"/>
    <property type="match status" value="1"/>
</dbReference>
<organism evidence="11">
    <name type="scientific">Bryopsis plumosa</name>
    <name type="common">Green alga</name>
    <name type="synonym">Ulva plumosa</name>
    <dbReference type="NCBI Taxonomy" id="3130"/>
    <lineage>
        <taxon>Eukaryota</taxon>
        <taxon>Viridiplantae</taxon>
        <taxon>Chlorophyta</taxon>
        <taxon>core chlorophytes</taxon>
        <taxon>Ulvophyceae</taxon>
        <taxon>TCBD clade</taxon>
        <taxon>Bryopsidales</taxon>
        <taxon>Bryopsidineae</taxon>
        <taxon>Bryopsidaceae</taxon>
        <taxon>Bryopsis</taxon>
    </lineage>
</organism>
<dbReference type="EMBL" id="LN810504">
    <property type="protein sequence ID" value="CEO91006.1"/>
    <property type="molecule type" value="Genomic_DNA"/>
</dbReference>
<protein>
    <recommendedName>
        <fullName evidence="1">DNA-directed RNA polymerase</fullName>
        <ecNumber evidence="1">2.7.7.6</ecNumber>
    </recommendedName>
</protein>
<keyword evidence="6" id="KW-0479">Metal-binding</keyword>
<dbReference type="Pfam" id="PF05000">
    <property type="entry name" value="RNA_pol_Rpb1_4"/>
    <property type="match status" value="1"/>
</dbReference>
<dbReference type="InterPro" id="IPR042102">
    <property type="entry name" value="RNA_pol_Rpb1_3_sf"/>
</dbReference>
<name>A0A0D6E1C2_BRYPL</name>
<evidence type="ECO:0000256" key="3">
    <source>
        <dbReference type="ARBA" id="ARBA00022640"/>
    </source>
</evidence>
<dbReference type="InterPro" id="IPR012756">
    <property type="entry name" value="DNA-dir_RpoC2_beta_pp"/>
</dbReference>
<evidence type="ECO:0000259" key="10">
    <source>
        <dbReference type="Pfam" id="PF05000"/>
    </source>
</evidence>
<dbReference type="EC" id="2.7.7.6" evidence="1"/>
<dbReference type="GO" id="GO:0000428">
    <property type="term" value="C:DNA-directed RNA polymerase complex"/>
    <property type="evidence" value="ECO:0007669"/>
    <property type="project" value="UniProtKB-KW"/>
</dbReference>
<evidence type="ECO:0000313" key="11">
    <source>
        <dbReference type="EMBL" id="CEO91006.1"/>
    </source>
</evidence>
<dbReference type="Gene3D" id="1.10.274.100">
    <property type="entry name" value="RNA polymerase Rpb1, domain 3"/>
    <property type="match status" value="1"/>
</dbReference>
<keyword evidence="7" id="KW-0862">Zinc</keyword>
<dbReference type="PANTHER" id="PTHR19376">
    <property type="entry name" value="DNA-DIRECTED RNA POLYMERASE"/>
    <property type="match status" value="1"/>
</dbReference>
<dbReference type="InterPro" id="IPR038120">
    <property type="entry name" value="Rpb1_funnel_sf"/>
</dbReference>
<dbReference type="GO" id="GO:0006351">
    <property type="term" value="P:DNA-templated transcription"/>
    <property type="evidence" value="ECO:0007669"/>
    <property type="project" value="InterPro"/>
</dbReference>
<keyword evidence="2" id="KW-0240">DNA-directed RNA polymerase</keyword>
<dbReference type="GeneID" id="24072801"/>
<evidence type="ECO:0000256" key="2">
    <source>
        <dbReference type="ARBA" id="ARBA00022478"/>
    </source>
</evidence>
<accession>A0A0D6E1C2</accession>
<sequence>MDYFFDRCFEKKRLKQLLIWFYHIEGEKNTLKLLESLKQIGFFYSTKSGLSIGLEDLQLNLKKSRLFNLSEFEIQQIEFQYQKANLTKLEYFHQLVEIWAKTNEQLKYQIINNFQLKSQLNPLFLMAFSGARGNISQVRQLVGMRGLMSDPKGQILDFPIRSNFREGLTLTEYIISCYGARKGIVDTALRTATSGYLTRRLVDVAQHVIIEKQDCKTLYPIWVGNLLSGKKILLSLKQRLLGRILGKQIEIQQSKNRFLKNSEITVPMAAYLASEFTKIPIRSPLTCVSPNSICQYCYGWNLAMESIVPLGEAVGVLAAQSIGEPGTQLTMRTFHTGGVFSGDWIEQMHSPITGKLSYTNKVAGDLIRTLTGKIAFLVKQSNYILLESFTKKRIIFKIPSYTLLFIKNHQDIYKKQLIAELSSSGLLQTQQIYSEKDVYSKNSGQIFFENISILEKKKNNGEQKHYTQKMGTIWILKALFFEAFFRNKFFPEKLDIIDATVALQKIKLNIHEFSETLEVQQIAFNKHPKNSGIRKYFREIFGYLDLNLINYKKKYYFIAQRSPKLRTYKNNRHLYFINFSSFLWGFIGGFKQISFQNQILNYDYIFSIIHQNRNDNYSLKNVKKNFLLKTKTRFHLFPYIFKSIPHYAFWYNPIFRNISNIESFFKKNYWKNYNANLKNKTVKRFISMRTHLDRSFKFSTRPKYKIHNFRIQTLFYSPKVDFKVFYYMWLVKRFSNFYFKDSLKIVKFQSLFYNQLQKLVKKLPPIGNLSKFRCSVNFLDEIFFINPLNSSKCESKQEKNIIWYTFLKSQKILKKNIPDKTAFYHKKLSNDKNILILQKIYFYEIFLFFCTNASFQNNSRRFFIKRNVCSTMTILKFINQSLGEGFVPNKKKLLLKWITPKNFHPIFSKNRKTINFKKFVYGNPFKIKYHQKFFKTNCQNVIKISKNSTYNFAFSGFKTLYQKDNDKFFQLTKNKFIIFKQKNFDLYLRNLQSINYDLTFCLIKTSSRFKNFKANIFLIVYADLNKSEYRTKTYDDLPKIAILEQNHLLNYKLTDGHLQNFFLGQCLQPMKKIKKNQIIMASGQILKICKQNLLLRKANAILLTSNGILHIQNKAFIKPNTRLFTMFYTHFKTGDIVQGIPKIEEFFEARQTRGGSPLFENLHLRLQYLYNKYKIQYNYPKAVKKSLLKLQQIIVNEIQFVYTMQGIFISDKHIEIIIRQMTAKVRVLDGGATGLLRGELVDLLWIEKINQRLQFKTIKYEPIILGITKTCLETNSFISAASFQETTRILTKAAIQNKMDFICGLKENVILGHLIPAGTGFFAF</sequence>
<dbReference type="GO" id="GO:0003677">
    <property type="term" value="F:DNA binding"/>
    <property type="evidence" value="ECO:0007669"/>
    <property type="project" value="InterPro"/>
</dbReference>
<evidence type="ECO:0000256" key="6">
    <source>
        <dbReference type="ARBA" id="ARBA00022723"/>
    </source>
</evidence>
<dbReference type="InterPro" id="IPR007083">
    <property type="entry name" value="RNA_pol_Rpb1_4"/>
</dbReference>
<dbReference type="InterPro" id="IPR045867">
    <property type="entry name" value="DNA-dir_RpoC_beta_prime"/>
</dbReference>
<dbReference type="Gene3D" id="1.10.1790.20">
    <property type="match status" value="1"/>
</dbReference>